<dbReference type="EMBL" id="CAMXCT030003334">
    <property type="protein sequence ID" value="CAL4791097.1"/>
    <property type="molecule type" value="Genomic_DNA"/>
</dbReference>
<gene>
    <name evidence="2" type="ORF">C1SCF055_LOCUS29625</name>
</gene>
<sequence length="384" mass="42417">MPCTNLVQVGVQSTESGGVWCTAKVLFLAYGNRRLEVLSGAGFDSVCHQAEATLSLHPQSYEIHDACGKVDADSFDRSLASSRGLCVLELREKPEWQKMRQMEVQIQQLLERSSEAEIKAEVERQVAARVDAAMGRLKAELRKDLDGGKMEELEDGNSLFSRVAILETELAEHVIDSSADLGRLEAGLVTAQQELQQLRSFTADQLSHLEQNDQNLEQNLENMENISKDISKAMKAMKDMEDMEDVKMKMCNMTQSVDELSEKMAAMEIDLNEQAITASAVNGHLESGVATAKQELESLRHCMAEQLNFVNAKMEHFVQERPSKALGPVPQAIAWSDGFKSHELSVPAVDGTLYGKMGKALWKSAPALTTLKRASKSLPQLPPL</sequence>
<evidence type="ECO:0000256" key="1">
    <source>
        <dbReference type="SAM" id="Coils"/>
    </source>
</evidence>
<feature type="coiled-coil region" evidence="1">
    <location>
        <begin position="206"/>
        <end position="277"/>
    </location>
</feature>
<evidence type="ECO:0000313" key="3">
    <source>
        <dbReference type="EMBL" id="CAL1157160.1"/>
    </source>
</evidence>
<protein>
    <submittedName>
        <fullName evidence="2">Uncharacterized protein</fullName>
    </submittedName>
</protein>
<dbReference type="AlphaFoldDB" id="A0A9P1D5S5"/>
<reference evidence="2" key="1">
    <citation type="submission" date="2022-10" db="EMBL/GenBank/DDBJ databases">
        <authorList>
            <person name="Chen Y."/>
            <person name="Dougan E. K."/>
            <person name="Chan C."/>
            <person name="Rhodes N."/>
            <person name="Thang M."/>
        </authorList>
    </citation>
    <scope>NUCLEOTIDE SEQUENCE</scope>
</reference>
<evidence type="ECO:0000313" key="4">
    <source>
        <dbReference type="Proteomes" id="UP001152797"/>
    </source>
</evidence>
<name>A0A9P1D5S5_9DINO</name>
<accession>A0A9P1D5S5</accession>
<keyword evidence="1" id="KW-0175">Coiled coil</keyword>
<dbReference type="OrthoDB" id="422442at2759"/>
<organism evidence="2">
    <name type="scientific">Cladocopium goreaui</name>
    <dbReference type="NCBI Taxonomy" id="2562237"/>
    <lineage>
        <taxon>Eukaryota</taxon>
        <taxon>Sar</taxon>
        <taxon>Alveolata</taxon>
        <taxon>Dinophyceae</taxon>
        <taxon>Suessiales</taxon>
        <taxon>Symbiodiniaceae</taxon>
        <taxon>Cladocopium</taxon>
    </lineage>
</organism>
<reference evidence="3" key="2">
    <citation type="submission" date="2024-04" db="EMBL/GenBank/DDBJ databases">
        <authorList>
            <person name="Chen Y."/>
            <person name="Shah S."/>
            <person name="Dougan E. K."/>
            <person name="Thang M."/>
            <person name="Chan C."/>
        </authorList>
    </citation>
    <scope>NUCLEOTIDE SEQUENCE [LARGE SCALE GENOMIC DNA]</scope>
</reference>
<proteinExistence type="predicted"/>
<dbReference type="EMBL" id="CAMXCT010003334">
    <property type="protein sequence ID" value="CAI4003785.1"/>
    <property type="molecule type" value="Genomic_DNA"/>
</dbReference>
<comment type="caution">
    <text evidence="2">The sequence shown here is derived from an EMBL/GenBank/DDBJ whole genome shotgun (WGS) entry which is preliminary data.</text>
</comment>
<dbReference type="EMBL" id="CAMXCT020003334">
    <property type="protein sequence ID" value="CAL1157160.1"/>
    <property type="molecule type" value="Genomic_DNA"/>
</dbReference>
<keyword evidence="4" id="KW-1185">Reference proteome</keyword>
<evidence type="ECO:0000313" key="2">
    <source>
        <dbReference type="EMBL" id="CAI4003785.1"/>
    </source>
</evidence>
<dbReference type="Proteomes" id="UP001152797">
    <property type="component" value="Unassembled WGS sequence"/>
</dbReference>